<comment type="similarity">
    <text evidence="1">Belongs to the AB hydrolase superfamily. AB hydrolase 4 family.</text>
</comment>
<dbReference type="GeneTree" id="ENSGT00950000182902"/>
<evidence type="ECO:0000313" key="3">
    <source>
        <dbReference type="Proteomes" id="UP000694561"/>
    </source>
</evidence>
<dbReference type="GO" id="GO:0051792">
    <property type="term" value="P:medium-chain fatty acid biosynthetic process"/>
    <property type="evidence" value="ECO:0007669"/>
    <property type="project" value="TreeGrafter"/>
</dbReference>
<dbReference type="Proteomes" id="UP000694561">
    <property type="component" value="Unplaced"/>
</dbReference>
<name>A0A8C6B2P4_MONMO</name>
<dbReference type="GO" id="GO:0008126">
    <property type="term" value="F:acetylesterase activity"/>
    <property type="evidence" value="ECO:0007669"/>
    <property type="project" value="TreeGrafter"/>
</dbReference>
<dbReference type="SUPFAM" id="SSF53474">
    <property type="entry name" value="alpha/beta-Hydrolases"/>
    <property type="match status" value="1"/>
</dbReference>
<dbReference type="GO" id="GO:0047372">
    <property type="term" value="F:monoacylglycerol lipase activity"/>
    <property type="evidence" value="ECO:0007669"/>
    <property type="project" value="TreeGrafter"/>
</dbReference>
<accession>A0A8C6B2P4</accession>
<dbReference type="InterPro" id="IPR029058">
    <property type="entry name" value="AB_hydrolase_fold"/>
</dbReference>
<dbReference type="PANTHER" id="PTHR10794">
    <property type="entry name" value="ABHYDROLASE DOMAIN-CONTAINING PROTEIN"/>
    <property type="match status" value="1"/>
</dbReference>
<protein>
    <recommendedName>
        <fullName evidence="4">Abhydrolase domain containing 1</fullName>
    </recommendedName>
</protein>
<evidence type="ECO:0000256" key="1">
    <source>
        <dbReference type="ARBA" id="ARBA00010884"/>
    </source>
</evidence>
<sequence length="216" mass="23452">LSEGKGCLHLTQRPSLPFSLSSSMFSPLNHLARMGRAAGLVAALTLPACWDTSETTCSLETPLNSLLFSQHLTAGLCRVVNVDFVLQVESFNSPLSAHTIHHFDERYTTVVFGYQDRAASPRAKADAIQLPVLCLNAAGDPFSPVHALPLQADQHSPHVALLVTARGGHIGFLEGLLPWQHCYMSRLMHQYAKAIFQHPAELLSLRAPTPPEGGKS</sequence>
<dbReference type="GO" id="GO:0051793">
    <property type="term" value="P:medium-chain fatty acid catabolic process"/>
    <property type="evidence" value="ECO:0007669"/>
    <property type="project" value="TreeGrafter"/>
</dbReference>
<dbReference type="PANTHER" id="PTHR10794:SF60">
    <property type="entry name" value="PROTEIN ABHD1"/>
    <property type="match status" value="1"/>
</dbReference>
<proteinExistence type="inferred from homology"/>
<keyword evidence="3" id="KW-1185">Reference proteome</keyword>
<reference evidence="2" key="1">
    <citation type="submission" date="2025-08" db="UniProtKB">
        <authorList>
            <consortium name="Ensembl"/>
        </authorList>
    </citation>
    <scope>IDENTIFICATION</scope>
</reference>
<reference evidence="2" key="2">
    <citation type="submission" date="2025-09" db="UniProtKB">
        <authorList>
            <consortium name="Ensembl"/>
        </authorList>
    </citation>
    <scope>IDENTIFICATION</scope>
</reference>
<dbReference type="InterPro" id="IPR050960">
    <property type="entry name" value="AB_hydrolase_4_sf"/>
</dbReference>
<organism evidence="2 3">
    <name type="scientific">Monodon monoceros</name>
    <name type="common">Narwhal</name>
    <name type="synonym">Ceratodon monodon</name>
    <dbReference type="NCBI Taxonomy" id="40151"/>
    <lineage>
        <taxon>Eukaryota</taxon>
        <taxon>Metazoa</taxon>
        <taxon>Chordata</taxon>
        <taxon>Craniata</taxon>
        <taxon>Vertebrata</taxon>
        <taxon>Euteleostomi</taxon>
        <taxon>Mammalia</taxon>
        <taxon>Eutheria</taxon>
        <taxon>Laurasiatheria</taxon>
        <taxon>Artiodactyla</taxon>
        <taxon>Whippomorpha</taxon>
        <taxon>Cetacea</taxon>
        <taxon>Odontoceti</taxon>
        <taxon>Monodontidae</taxon>
        <taxon>Monodon</taxon>
    </lineage>
</organism>
<evidence type="ECO:0000313" key="2">
    <source>
        <dbReference type="Ensembl" id="ENSMMNP00015009289.1"/>
    </source>
</evidence>
<dbReference type="Ensembl" id="ENSMMNT00015010161.1">
    <property type="protein sequence ID" value="ENSMMNP00015009289.1"/>
    <property type="gene ID" value="ENSMMNG00015006926.1"/>
</dbReference>
<dbReference type="AlphaFoldDB" id="A0A8C6B2P4"/>
<evidence type="ECO:0008006" key="4">
    <source>
        <dbReference type="Google" id="ProtNLM"/>
    </source>
</evidence>